<dbReference type="EMBL" id="JANJQO010000392">
    <property type="protein sequence ID" value="KAJ2978268.1"/>
    <property type="molecule type" value="Genomic_DNA"/>
</dbReference>
<comment type="caution">
    <text evidence="1">The sequence shown here is derived from an EMBL/GenBank/DDBJ whole genome shotgun (WGS) entry which is preliminary data.</text>
</comment>
<accession>A0ACC1NGU8</accession>
<dbReference type="Proteomes" id="UP001143910">
    <property type="component" value="Unassembled WGS sequence"/>
</dbReference>
<evidence type="ECO:0000313" key="1">
    <source>
        <dbReference type="EMBL" id="KAJ2978268.1"/>
    </source>
</evidence>
<proteinExistence type="predicted"/>
<sequence>MEISPAVNITCRVESPPIVFHGPSEETVGAFFSGQLAIEVNEDVINIESLVAEFMLHIVYKRPFQSHCKECQNNYIQLETWQLIRETKTLLRGTHFFPFSTHLDGSQPTSTDTPVFSITYKFKAEAIVCHQLQGLQTIHTNEQPMATPSTSSLRLKLVIPVKRCIQEPLYPSFPRQTFPPTGITAIASYIPTIYPTTTNTLHLKVDGLVSTAKGHSDAPRWMLRQVKWQLEENIKATVPACERHHRGAHVIHGNIRGIFRDQARVIGEKELQQGWKSIKTSPSGTIEVEIEFGLG</sequence>
<organism evidence="1 2">
    <name type="scientific">Zarea fungicola</name>
    <dbReference type="NCBI Taxonomy" id="93591"/>
    <lineage>
        <taxon>Eukaryota</taxon>
        <taxon>Fungi</taxon>
        <taxon>Dikarya</taxon>
        <taxon>Ascomycota</taxon>
        <taxon>Pezizomycotina</taxon>
        <taxon>Sordariomycetes</taxon>
        <taxon>Hypocreomycetidae</taxon>
        <taxon>Hypocreales</taxon>
        <taxon>Cordycipitaceae</taxon>
        <taxon>Zarea</taxon>
    </lineage>
</organism>
<gene>
    <name evidence="1" type="ORF">NQ176_g3911</name>
</gene>
<name>A0ACC1NGU8_9HYPO</name>
<evidence type="ECO:0000313" key="2">
    <source>
        <dbReference type="Proteomes" id="UP001143910"/>
    </source>
</evidence>
<protein>
    <submittedName>
        <fullName evidence="1">Uncharacterized protein</fullName>
    </submittedName>
</protein>
<keyword evidence="2" id="KW-1185">Reference proteome</keyword>
<reference evidence="1" key="1">
    <citation type="submission" date="2022-08" db="EMBL/GenBank/DDBJ databases">
        <title>Genome Sequence of Lecanicillium fungicola.</title>
        <authorList>
            <person name="Buettner E."/>
        </authorList>
    </citation>
    <scope>NUCLEOTIDE SEQUENCE</scope>
    <source>
        <strain evidence="1">Babe33</strain>
    </source>
</reference>